<sequence length="144" mass="16301">MSTEPVRRESHPRDLRAPVELLHLADRENSVVIRILGRHSAQELDGEVVIASTFCNGRLPLRLSARDLDDWARALDELARGRDVCWLTDLRNPEIGVEFDTQFAVPLVTVEDVRGSGTAMAVPVELPEGWIDEQRRRLDGVRRL</sequence>
<dbReference type="InterPro" id="IPR046003">
    <property type="entry name" value="DUF5959"/>
</dbReference>
<reference evidence="1 2" key="1">
    <citation type="submission" date="2019-06" db="EMBL/GenBank/DDBJ databases">
        <title>Sequencing the genomes of 1000 actinobacteria strains.</title>
        <authorList>
            <person name="Klenk H.-P."/>
        </authorList>
    </citation>
    <scope>NUCLEOTIDE SEQUENCE [LARGE SCALE GENOMIC DNA]</scope>
    <source>
        <strain evidence="1 2">DSM 44826</strain>
    </source>
</reference>
<organism evidence="1 2">
    <name type="scientific">Kitasatospora viridis</name>
    <dbReference type="NCBI Taxonomy" id="281105"/>
    <lineage>
        <taxon>Bacteria</taxon>
        <taxon>Bacillati</taxon>
        <taxon>Actinomycetota</taxon>
        <taxon>Actinomycetes</taxon>
        <taxon>Kitasatosporales</taxon>
        <taxon>Streptomycetaceae</taxon>
        <taxon>Kitasatospora</taxon>
    </lineage>
</organism>
<evidence type="ECO:0000313" key="1">
    <source>
        <dbReference type="EMBL" id="TWF73145.1"/>
    </source>
</evidence>
<dbReference type="Proteomes" id="UP000317940">
    <property type="component" value="Unassembled WGS sequence"/>
</dbReference>
<dbReference type="OrthoDB" id="3370158at2"/>
<comment type="caution">
    <text evidence="1">The sequence shown here is derived from an EMBL/GenBank/DDBJ whole genome shotgun (WGS) entry which is preliminary data.</text>
</comment>
<dbReference type="EMBL" id="VIWT01000006">
    <property type="protein sequence ID" value="TWF73145.1"/>
    <property type="molecule type" value="Genomic_DNA"/>
</dbReference>
<name>A0A561SE80_9ACTN</name>
<protein>
    <submittedName>
        <fullName evidence="1">Uncharacterized protein</fullName>
    </submittedName>
</protein>
<dbReference type="RefSeq" id="WP_145911113.1">
    <property type="nucleotide sequence ID" value="NZ_BAAAMZ010000005.1"/>
</dbReference>
<keyword evidence="2" id="KW-1185">Reference proteome</keyword>
<dbReference type="Pfam" id="PF19384">
    <property type="entry name" value="DUF5959"/>
    <property type="match status" value="1"/>
</dbReference>
<evidence type="ECO:0000313" key="2">
    <source>
        <dbReference type="Proteomes" id="UP000317940"/>
    </source>
</evidence>
<gene>
    <name evidence="1" type="ORF">FHX73_16296</name>
</gene>
<proteinExistence type="predicted"/>
<accession>A0A561SE80</accession>
<dbReference type="AlphaFoldDB" id="A0A561SE80"/>